<comment type="caution">
    <text evidence="1">The sequence shown here is derived from an EMBL/GenBank/DDBJ whole genome shotgun (WGS) entry which is preliminary data.</text>
</comment>
<evidence type="ECO:0000313" key="2">
    <source>
        <dbReference type="Proteomes" id="UP000254589"/>
    </source>
</evidence>
<dbReference type="Proteomes" id="UP000254589">
    <property type="component" value="Unassembled WGS sequence"/>
</dbReference>
<evidence type="ECO:0000313" key="1">
    <source>
        <dbReference type="EMBL" id="SUA89715.1"/>
    </source>
</evidence>
<reference evidence="1 2" key="1">
    <citation type="submission" date="2018-06" db="EMBL/GenBank/DDBJ databases">
        <authorList>
            <consortium name="Pathogen Informatics"/>
            <person name="Doyle S."/>
        </authorList>
    </citation>
    <scope>NUCLEOTIDE SEQUENCE [LARGE SCALE GENOMIC DNA]</scope>
    <source>
        <strain evidence="1 2">NCTC13159</strain>
    </source>
</reference>
<gene>
    <name evidence="1" type="ORF">NCTC13159_01183</name>
</gene>
<proteinExistence type="predicted"/>
<protein>
    <submittedName>
        <fullName evidence="1">Uncharacterized protein</fullName>
    </submittedName>
</protein>
<accession>A0AAJ4ZAD3</accession>
<name>A0AAJ4ZAD3_PANPU</name>
<sequence length="82" mass="8968">MHWMYLREALSNAARLSSSQPAAGFRLSQRLSNPTCTNRSCGAPRKPPGFLAAFLYAGQITEDVSKKARNSVGRGCPDRRQG</sequence>
<organism evidence="1 2">
    <name type="scientific">Pandoraea pulmonicola</name>
    <dbReference type="NCBI Taxonomy" id="93221"/>
    <lineage>
        <taxon>Bacteria</taxon>
        <taxon>Pseudomonadati</taxon>
        <taxon>Pseudomonadota</taxon>
        <taxon>Betaproteobacteria</taxon>
        <taxon>Burkholderiales</taxon>
        <taxon>Burkholderiaceae</taxon>
        <taxon>Pandoraea</taxon>
    </lineage>
</organism>
<dbReference type="AlphaFoldDB" id="A0AAJ4ZAD3"/>
<dbReference type="EMBL" id="UGSJ01000001">
    <property type="protein sequence ID" value="SUA89715.1"/>
    <property type="molecule type" value="Genomic_DNA"/>
</dbReference>